<feature type="transmembrane region" description="Helical" evidence="7">
    <location>
        <begin position="28"/>
        <end position="48"/>
    </location>
</feature>
<dbReference type="GO" id="GO:0005886">
    <property type="term" value="C:plasma membrane"/>
    <property type="evidence" value="ECO:0007669"/>
    <property type="project" value="UniProtKB-SubCell"/>
</dbReference>
<keyword evidence="6 7" id="KW-0472">Membrane</keyword>
<reference evidence="8 9" key="1">
    <citation type="submission" date="2020-02" db="EMBL/GenBank/DDBJ databases">
        <title>Draft genome sequence of Limisphaera ngatamarikiensis NGM72.4T, a thermophilic Verrucomicrobia grouped in subdivision 3.</title>
        <authorList>
            <person name="Carere C.R."/>
            <person name="Steen J."/>
            <person name="Hugenholtz P."/>
            <person name="Stott M.B."/>
        </authorList>
    </citation>
    <scope>NUCLEOTIDE SEQUENCE [LARGE SCALE GENOMIC DNA]</scope>
    <source>
        <strain evidence="8 9">NGM72.4</strain>
    </source>
</reference>
<keyword evidence="9" id="KW-1185">Reference proteome</keyword>
<dbReference type="PANTHER" id="PTHR34583">
    <property type="entry name" value="ANTIPORTER SUBUNIT MNHC2-RELATED"/>
    <property type="match status" value="1"/>
</dbReference>
<gene>
    <name evidence="8" type="ORF">G4L39_05370</name>
</gene>
<comment type="subcellular location">
    <subcellularLocation>
        <location evidence="1">Cell membrane</location>
        <topology evidence="1">Multi-pass membrane protein</topology>
    </subcellularLocation>
</comment>
<comment type="caution">
    <text evidence="8">The sequence shown here is derived from an EMBL/GenBank/DDBJ whole genome shotgun (WGS) entry which is preliminary data.</text>
</comment>
<protein>
    <submittedName>
        <fullName evidence="8">Na(+)/H(+) antiporter subunit C</fullName>
    </submittedName>
</protein>
<evidence type="ECO:0000256" key="4">
    <source>
        <dbReference type="ARBA" id="ARBA00022692"/>
    </source>
</evidence>
<accession>A0A6M1RQ75</accession>
<dbReference type="InterPro" id="IPR050601">
    <property type="entry name" value="CPA3_antiporter_subunitC"/>
</dbReference>
<evidence type="ECO:0000256" key="7">
    <source>
        <dbReference type="SAM" id="Phobius"/>
    </source>
</evidence>
<evidence type="ECO:0000313" key="9">
    <source>
        <dbReference type="Proteomes" id="UP000477311"/>
    </source>
</evidence>
<keyword evidence="3" id="KW-1003">Cell membrane</keyword>
<evidence type="ECO:0000313" key="8">
    <source>
        <dbReference type="EMBL" id="NGO38825.1"/>
    </source>
</evidence>
<comment type="similarity">
    <text evidence="2">Belongs to the CPA3 antiporters (TC 2.A.63) subunit C family.</text>
</comment>
<dbReference type="EMBL" id="JAAKYA010000031">
    <property type="protein sequence ID" value="NGO38825.1"/>
    <property type="molecule type" value="Genomic_DNA"/>
</dbReference>
<dbReference type="Proteomes" id="UP000477311">
    <property type="component" value="Unassembled WGS sequence"/>
</dbReference>
<organism evidence="8 9">
    <name type="scientific">Limisphaera ngatamarikiensis</name>
    <dbReference type="NCBI Taxonomy" id="1324935"/>
    <lineage>
        <taxon>Bacteria</taxon>
        <taxon>Pseudomonadati</taxon>
        <taxon>Verrucomicrobiota</taxon>
        <taxon>Verrucomicrobiia</taxon>
        <taxon>Limisphaerales</taxon>
        <taxon>Limisphaeraceae</taxon>
        <taxon>Limisphaera</taxon>
    </lineage>
</organism>
<dbReference type="RefSeq" id="WP_165106508.1">
    <property type="nucleotide sequence ID" value="NZ_JAAKYA010000031.1"/>
</dbReference>
<dbReference type="PANTHER" id="PTHR34583:SF2">
    <property type="entry name" value="ANTIPORTER SUBUNIT MNHC2-RELATED"/>
    <property type="match status" value="1"/>
</dbReference>
<dbReference type="InterPro" id="IPR039428">
    <property type="entry name" value="NUOK/Mnh_C1-like"/>
</dbReference>
<evidence type="ECO:0000256" key="6">
    <source>
        <dbReference type="ARBA" id="ARBA00023136"/>
    </source>
</evidence>
<proteinExistence type="inferred from homology"/>
<evidence type="ECO:0000256" key="3">
    <source>
        <dbReference type="ARBA" id="ARBA00022475"/>
    </source>
</evidence>
<evidence type="ECO:0000256" key="5">
    <source>
        <dbReference type="ARBA" id="ARBA00022989"/>
    </source>
</evidence>
<dbReference type="Pfam" id="PF00420">
    <property type="entry name" value="Oxidored_q2"/>
    <property type="match status" value="1"/>
</dbReference>
<keyword evidence="4 7" id="KW-0812">Transmembrane</keyword>
<feature type="transmembrane region" description="Helical" evidence="7">
    <location>
        <begin position="68"/>
        <end position="93"/>
    </location>
</feature>
<keyword evidence="5 7" id="KW-1133">Transmembrane helix</keyword>
<sequence>MQLETGILVGVMFTVATYLALQRSFVKILFGFLILSNAANLVVLAMSGRPDGKRAPVVLDANAPMVDPLPQALILTAIVIGFGVAAYLVLLLYRLFLDQKTTNAAELYDESSTG</sequence>
<feature type="transmembrane region" description="Helical" evidence="7">
    <location>
        <begin position="6"/>
        <end position="21"/>
    </location>
</feature>
<evidence type="ECO:0000256" key="2">
    <source>
        <dbReference type="ARBA" id="ARBA00010388"/>
    </source>
</evidence>
<evidence type="ECO:0000256" key="1">
    <source>
        <dbReference type="ARBA" id="ARBA00004651"/>
    </source>
</evidence>
<name>A0A6M1RQ75_9BACT</name>
<dbReference type="AlphaFoldDB" id="A0A6M1RQ75"/>
<dbReference type="Gene3D" id="1.10.287.3510">
    <property type="match status" value="1"/>
</dbReference>